<dbReference type="InterPro" id="IPR013324">
    <property type="entry name" value="RNA_pol_sigma_r3/r4-like"/>
</dbReference>
<protein>
    <submittedName>
        <fullName evidence="7">Sigma-70 family RNA polymerase sigma factor</fullName>
    </submittedName>
</protein>
<evidence type="ECO:0000259" key="5">
    <source>
        <dbReference type="Pfam" id="PF04542"/>
    </source>
</evidence>
<comment type="caution">
    <text evidence="7">The sequence shown here is derived from an EMBL/GenBank/DDBJ whole genome shotgun (WGS) entry which is preliminary data.</text>
</comment>
<dbReference type="CDD" id="cd06171">
    <property type="entry name" value="Sigma70_r4"/>
    <property type="match status" value="1"/>
</dbReference>
<keyword evidence="3" id="KW-0731">Sigma factor</keyword>
<dbReference type="RefSeq" id="WP_203168491.1">
    <property type="nucleotide sequence ID" value="NZ_JAEVLS010000003.1"/>
</dbReference>
<organism evidence="7 8">
    <name type="scientific">Steroidobacter gossypii</name>
    <dbReference type="NCBI Taxonomy" id="2805490"/>
    <lineage>
        <taxon>Bacteria</taxon>
        <taxon>Pseudomonadati</taxon>
        <taxon>Pseudomonadota</taxon>
        <taxon>Gammaproteobacteria</taxon>
        <taxon>Steroidobacterales</taxon>
        <taxon>Steroidobacteraceae</taxon>
        <taxon>Steroidobacter</taxon>
    </lineage>
</organism>
<dbReference type="NCBIfam" id="TIGR02937">
    <property type="entry name" value="sigma70-ECF"/>
    <property type="match status" value="1"/>
</dbReference>
<dbReference type="Gene3D" id="1.10.1740.10">
    <property type="match status" value="1"/>
</dbReference>
<feature type="domain" description="RNA polymerase sigma factor 70 region 4 type 2" evidence="6">
    <location>
        <begin position="111"/>
        <end position="163"/>
    </location>
</feature>
<dbReference type="InterPro" id="IPR013249">
    <property type="entry name" value="RNA_pol_sigma70_r4_t2"/>
</dbReference>
<accession>A0ABS1WZH6</accession>
<dbReference type="SUPFAM" id="SSF88659">
    <property type="entry name" value="Sigma3 and sigma4 domains of RNA polymerase sigma factors"/>
    <property type="match status" value="1"/>
</dbReference>
<dbReference type="Pfam" id="PF08281">
    <property type="entry name" value="Sigma70_r4_2"/>
    <property type="match status" value="1"/>
</dbReference>
<dbReference type="SUPFAM" id="SSF88946">
    <property type="entry name" value="Sigma2 domain of RNA polymerase sigma factors"/>
    <property type="match status" value="1"/>
</dbReference>
<dbReference type="Proteomes" id="UP000661077">
    <property type="component" value="Unassembled WGS sequence"/>
</dbReference>
<evidence type="ECO:0000313" key="7">
    <source>
        <dbReference type="EMBL" id="MBM0106385.1"/>
    </source>
</evidence>
<evidence type="ECO:0000256" key="1">
    <source>
        <dbReference type="ARBA" id="ARBA00010641"/>
    </source>
</evidence>
<keyword evidence="2" id="KW-0805">Transcription regulation</keyword>
<evidence type="ECO:0000259" key="6">
    <source>
        <dbReference type="Pfam" id="PF08281"/>
    </source>
</evidence>
<dbReference type="InterPro" id="IPR036388">
    <property type="entry name" value="WH-like_DNA-bd_sf"/>
</dbReference>
<dbReference type="PANTHER" id="PTHR43133:SF63">
    <property type="entry name" value="RNA POLYMERASE SIGMA FACTOR FECI-RELATED"/>
    <property type="match status" value="1"/>
</dbReference>
<evidence type="ECO:0000256" key="2">
    <source>
        <dbReference type="ARBA" id="ARBA00023015"/>
    </source>
</evidence>
<feature type="domain" description="RNA polymerase sigma-70 region 2" evidence="5">
    <location>
        <begin position="15"/>
        <end position="74"/>
    </location>
</feature>
<dbReference type="InterPro" id="IPR013325">
    <property type="entry name" value="RNA_pol_sigma_r2"/>
</dbReference>
<keyword evidence="8" id="KW-1185">Reference proteome</keyword>
<evidence type="ECO:0000313" key="8">
    <source>
        <dbReference type="Proteomes" id="UP000661077"/>
    </source>
</evidence>
<dbReference type="InterPro" id="IPR014284">
    <property type="entry name" value="RNA_pol_sigma-70_dom"/>
</dbReference>
<sequence>MQTEHDRRERWFQDLVATVGGDLLRFLRSRLRHGDVAQDLAQEVYLRLLRMDDVGLIRNPRSFVIHLAAHAAHEWRMLARNRLQHSEEALEQLVAEAADPAEALEEDDRLHELRQVLATLSPKCQAVLLMHRRDGMTYQEIADHMQLSVAMVKKYMAKGLAACQKRKAEQ</sequence>
<proteinExistence type="inferred from homology"/>
<comment type="similarity">
    <text evidence="1">Belongs to the sigma-70 factor family. ECF subfamily.</text>
</comment>
<dbReference type="InterPro" id="IPR039425">
    <property type="entry name" value="RNA_pol_sigma-70-like"/>
</dbReference>
<keyword evidence="4" id="KW-0804">Transcription</keyword>
<reference evidence="7 8" key="1">
    <citation type="journal article" date="2021" name="Int. J. Syst. Evol. Microbiol.">
        <title>Steroidobacter gossypii sp. nov., isolated from soil of cotton cropping field.</title>
        <authorList>
            <person name="Huang R."/>
            <person name="Yang S."/>
            <person name="Zhen C."/>
            <person name="Liu W."/>
        </authorList>
    </citation>
    <scope>NUCLEOTIDE SEQUENCE [LARGE SCALE GENOMIC DNA]</scope>
    <source>
        <strain evidence="7 8">S1-65</strain>
    </source>
</reference>
<dbReference type="InterPro" id="IPR007627">
    <property type="entry name" value="RNA_pol_sigma70_r2"/>
</dbReference>
<dbReference type="Pfam" id="PF04542">
    <property type="entry name" value="Sigma70_r2"/>
    <property type="match status" value="1"/>
</dbReference>
<dbReference type="PANTHER" id="PTHR43133">
    <property type="entry name" value="RNA POLYMERASE ECF-TYPE SIGMA FACTO"/>
    <property type="match status" value="1"/>
</dbReference>
<gene>
    <name evidence="7" type="ORF">JM946_16760</name>
</gene>
<evidence type="ECO:0000256" key="3">
    <source>
        <dbReference type="ARBA" id="ARBA00023082"/>
    </source>
</evidence>
<dbReference type="Gene3D" id="1.10.10.10">
    <property type="entry name" value="Winged helix-like DNA-binding domain superfamily/Winged helix DNA-binding domain"/>
    <property type="match status" value="1"/>
</dbReference>
<dbReference type="EMBL" id="JAEVLS010000003">
    <property type="protein sequence ID" value="MBM0106385.1"/>
    <property type="molecule type" value="Genomic_DNA"/>
</dbReference>
<evidence type="ECO:0000256" key="4">
    <source>
        <dbReference type="ARBA" id="ARBA00023163"/>
    </source>
</evidence>
<name>A0ABS1WZH6_9GAMM</name>